<sequence length="190" mass="21917">MDTQALELWGNTFLNAARGQKLMEEYSRMMAEGFGSFQDIFGMFRKYWGLDFFLQEMPRYFTAYLKAAEDIQRMFIGGVFSLMSNPMGYPSPAGYQALRKDYEELREKTLRQEEDIRRLRTILDEKLSAQSEGIAAFQNLMKSQAEQFQDMMVNFSKLFSRSGSTEAAGGQEKQAREPAPKKRSPSSRKT</sequence>
<dbReference type="AlphaFoldDB" id="A0A485M1G0"/>
<feature type="compositionally biased region" description="Basic residues" evidence="2">
    <location>
        <begin position="181"/>
        <end position="190"/>
    </location>
</feature>
<feature type="coiled-coil region" evidence="1">
    <location>
        <begin position="95"/>
        <end position="122"/>
    </location>
</feature>
<organism evidence="3">
    <name type="scientific">anaerobic digester metagenome</name>
    <dbReference type="NCBI Taxonomy" id="1263854"/>
    <lineage>
        <taxon>unclassified sequences</taxon>
        <taxon>metagenomes</taxon>
        <taxon>ecological metagenomes</taxon>
    </lineage>
</organism>
<feature type="region of interest" description="Disordered" evidence="2">
    <location>
        <begin position="163"/>
        <end position="190"/>
    </location>
</feature>
<accession>A0A485M1G0</accession>
<keyword evidence="1" id="KW-0175">Coiled coil</keyword>
<evidence type="ECO:0000256" key="2">
    <source>
        <dbReference type="SAM" id="MobiDB-lite"/>
    </source>
</evidence>
<gene>
    <name evidence="3" type="ORF">SCFA_450042</name>
</gene>
<dbReference type="EMBL" id="CAADRM010000109">
    <property type="protein sequence ID" value="VFU15807.1"/>
    <property type="molecule type" value="Genomic_DNA"/>
</dbReference>
<evidence type="ECO:0000256" key="1">
    <source>
        <dbReference type="SAM" id="Coils"/>
    </source>
</evidence>
<name>A0A485M1G0_9ZZZZ</name>
<evidence type="ECO:0000313" key="3">
    <source>
        <dbReference type="EMBL" id="VFU15807.1"/>
    </source>
</evidence>
<protein>
    <submittedName>
        <fullName evidence="3">Uncharacterized protein</fullName>
    </submittedName>
</protein>
<proteinExistence type="predicted"/>
<reference evidence="3" key="1">
    <citation type="submission" date="2019-03" db="EMBL/GenBank/DDBJ databases">
        <authorList>
            <person name="Hao L."/>
        </authorList>
    </citation>
    <scope>NUCLEOTIDE SEQUENCE</scope>
</reference>